<protein>
    <submittedName>
        <fullName evidence="2">Uncharacterized protein</fullName>
    </submittedName>
</protein>
<feature type="compositionally biased region" description="Polar residues" evidence="1">
    <location>
        <begin position="85"/>
        <end position="103"/>
    </location>
</feature>
<gene>
    <name evidence="2" type="ORF">Fmac_022362</name>
</gene>
<sequence>MESENSKRVAKPGQNALPSHVSKHGTQNLSRPLPPPRSTSMQIWNTPIPYVSRYPRRPLSNFPLATGPSVGPSALLASADNSQRTSAGTNMNFLSTFNKSSEPATGGSRENWRRSSILRTSRSQPMNGGSRENWRRPTILESSSLQPIDEENWRSSSVVRSRENWRRPSILRSRESWKRPLIRGSRENWRRPSILESRESWKRPSIRGSREYLKRPSILGTSREKLTRRYNCSSGEIFPSHFFPAVIRKLSLQQCKNICPRS</sequence>
<proteinExistence type="predicted"/>
<dbReference type="EMBL" id="JBGMDY010000007">
    <property type="protein sequence ID" value="KAL2328935.1"/>
    <property type="molecule type" value="Genomic_DNA"/>
</dbReference>
<evidence type="ECO:0000313" key="3">
    <source>
        <dbReference type="Proteomes" id="UP001603857"/>
    </source>
</evidence>
<dbReference type="Proteomes" id="UP001603857">
    <property type="component" value="Unassembled WGS sequence"/>
</dbReference>
<feature type="compositionally biased region" description="Polar residues" evidence="1">
    <location>
        <begin position="117"/>
        <end position="127"/>
    </location>
</feature>
<name>A0ABD1LZG9_9FABA</name>
<evidence type="ECO:0000256" key="1">
    <source>
        <dbReference type="SAM" id="MobiDB-lite"/>
    </source>
</evidence>
<organism evidence="2 3">
    <name type="scientific">Flemingia macrophylla</name>
    <dbReference type="NCBI Taxonomy" id="520843"/>
    <lineage>
        <taxon>Eukaryota</taxon>
        <taxon>Viridiplantae</taxon>
        <taxon>Streptophyta</taxon>
        <taxon>Embryophyta</taxon>
        <taxon>Tracheophyta</taxon>
        <taxon>Spermatophyta</taxon>
        <taxon>Magnoliopsida</taxon>
        <taxon>eudicotyledons</taxon>
        <taxon>Gunneridae</taxon>
        <taxon>Pentapetalae</taxon>
        <taxon>rosids</taxon>
        <taxon>fabids</taxon>
        <taxon>Fabales</taxon>
        <taxon>Fabaceae</taxon>
        <taxon>Papilionoideae</taxon>
        <taxon>50 kb inversion clade</taxon>
        <taxon>NPAAA clade</taxon>
        <taxon>indigoferoid/millettioid clade</taxon>
        <taxon>Phaseoleae</taxon>
        <taxon>Flemingia</taxon>
    </lineage>
</organism>
<accession>A0ABD1LZG9</accession>
<feature type="region of interest" description="Disordered" evidence="1">
    <location>
        <begin position="85"/>
        <end position="134"/>
    </location>
</feature>
<comment type="caution">
    <text evidence="2">The sequence shown here is derived from an EMBL/GenBank/DDBJ whole genome shotgun (WGS) entry which is preliminary data.</text>
</comment>
<evidence type="ECO:0000313" key="2">
    <source>
        <dbReference type="EMBL" id="KAL2328935.1"/>
    </source>
</evidence>
<dbReference type="AlphaFoldDB" id="A0ABD1LZG9"/>
<reference evidence="2 3" key="1">
    <citation type="submission" date="2024-08" db="EMBL/GenBank/DDBJ databases">
        <title>Insights into the chromosomal genome structure of Flemingia macrophylla.</title>
        <authorList>
            <person name="Ding Y."/>
            <person name="Zhao Y."/>
            <person name="Bi W."/>
            <person name="Wu M."/>
            <person name="Zhao G."/>
            <person name="Gong Y."/>
            <person name="Li W."/>
            <person name="Zhang P."/>
        </authorList>
    </citation>
    <scope>NUCLEOTIDE SEQUENCE [LARGE SCALE GENOMIC DNA]</scope>
    <source>
        <strain evidence="2">DYQJB</strain>
        <tissue evidence="2">Leaf</tissue>
    </source>
</reference>
<keyword evidence="3" id="KW-1185">Reference proteome</keyword>
<feature type="region of interest" description="Disordered" evidence="1">
    <location>
        <begin position="1"/>
        <end position="43"/>
    </location>
</feature>